<feature type="domain" description="FMN-binding" evidence="3">
    <location>
        <begin position="74"/>
        <end position="168"/>
    </location>
</feature>
<proteinExistence type="predicted"/>
<feature type="domain" description="FMN-binding" evidence="3">
    <location>
        <begin position="199"/>
        <end position="291"/>
    </location>
</feature>
<dbReference type="Gene3D" id="3.90.1010.20">
    <property type="match status" value="2"/>
</dbReference>
<dbReference type="STRING" id="1423758.FC41_GL001388"/>
<evidence type="ECO:0000256" key="2">
    <source>
        <dbReference type="SAM" id="SignalP"/>
    </source>
</evidence>
<keyword evidence="5" id="KW-1185">Reference proteome</keyword>
<evidence type="ECO:0000259" key="3">
    <source>
        <dbReference type="SMART" id="SM00900"/>
    </source>
</evidence>
<feature type="chain" id="PRO_5039660841" evidence="2">
    <location>
        <begin position="28"/>
        <end position="308"/>
    </location>
</feature>
<dbReference type="GO" id="GO:0010181">
    <property type="term" value="F:FMN binding"/>
    <property type="evidence" value="ECO:0007669"/>
    <property type="project" value="InterPro"/>
</dbReference>
<protein>
    <submittedName>
        <fullName evidence="4">Sex pheromone cAD1</fullName>
    </submittedName>
</protein>
<keyword evidence="2" id="KW-0732">Signal</keyword>
<dbReference type="OrthoDB" id="1937675at2"/>
<dbReference type="InterPro" id="IPR049652">
    <property type="entry name" value="PplA-like"/>
</dbReference>
<organism evidence="4 5">
    <name type="scientific">Lactobacillus hominis DSM 23910 = CRBIP 24.179</name>
    <dbReference type="NCBI Taxonomy" id="1423758"/>
    <lineage>
        <taxon>Bacteria</taxon>
        <taxon>Bacillati</taxon>
        <taxon>Bacillota</taxon>
        <taxon>Bacilli</taxon>
        <taxon>Lactobacillales</taxon>
        <taxon>Lactobacillaceae</taxon>
        <taxon>Lactobacillus</taxon>
    </lineage>
</organism>
<gene>
    <name evidence="4" type="ORF">BN55_06350</name>
</gene>
<evidence type="ECO:0000313" key="4">
    <source>
        <dbReference type="EMBL" id="CCI81176.1"/>
    </source>
</evidence>
<dbReference type="InterPro" id="IPR007329">
    <property type="entry name" value="FMN-bd"/>
</dbReference>
<dbReference type="AlphaFoldDB" id="I7JUB4"/>
<accession>I7JUB4</accession>
<feature type="signal peptide" evidence="2">
    <location>
        <begin position="1"/>
        <end position="27"/>
    </location>
</feature>
<dbReference type="Proteomes" id="UP000009320">
    <property type="component" value="Unassembled WGS sequence"/>
</dbReference>
<evidence type="ECO:0000256" key="1">
    <source>
        <dbReference type="SAM" id="MobiDB-lite"/>
    </source>
</evidence>
<dbReference type="PROSITE" id="PS51257">
    <property type="entry name" value="PROKAR_LIPOPROTEIN"/>
    <property type="match status" value="1"/>
</dbReference>
<dbReference type="PATRIC" id="fig|1423758.3.peg.1404"/>
<feature type="region of interest" description="Disordered" evidence="1">
    <location>
        <begin position="27"/>
        <end position="54"/>
    </location>
</feature>
<dbReference type="GO" id="GO:0016020">
    <property type="term" value="C:membrane"/>
    <property type="evidence" value="ECO:0007669"/>
    <property type="project" value="InterPro"/>
</dbReference>
<dbReference type="eggNOG" id="COG4939">
    <property type="taxonomic scope" value="Bacteria"/>
</dbReference>
<dbReference type="RefSeq" id="WP_008469828.1">
    <property type="nucleotide sequence ID" value="NZ_AYZP01000003.1"/>
</dbReference>
<dbReference type="GeneID" id="82846452"/>
<sequence length="308" mass="34001">MKLRKIIYSAGALGLSMLMLSACSTTAKDSSSSSSSSAKSSQTVKKTQKPGKKIAGASLKDGTYKLVEDSYDHGYKVEMEMTVKNGKIKNTKYDQVNKDGKSKAKDSSYEKQMKKYAKIGPKEYISQINQEWASNASADNPGNLSAISGATNSSYTASNYAGQLTQAAQAGDTKTIHIANKAKYHDGTYKLEEKNYSHGYRQVYTLVIKDHKIDKLTYDQVDKNGKSKTKDAKYEKQMKKYAKVGPKEYIPKLMEEFAKSNGNMEKVQVVSGATESSNQFIAYVGQLLNAAQEGNARFIHVDNIVYKD</sequence>
<name>I7JUB4_9LACO</name>
<dbReference type="NCBIfam" id="NF041941">
    <property type="entry name" value="lipo_FMN_PplA"/>
    <property type="match status" value="1"/>
</dbReference>
<feature type="compositionally biased region" description="Low complexity" evidence="1">
    <location>
        <begin position="27"/>
        <end position="45"/>
    </location>
</feature>
<evidence type="ECO:0000313" key="5">
    <source>
        <dbReference type="Proteomes" id="UP000009320"/>
    </source>
</evidence>
<comment type="caution">
    <text evidence="4">The sequence shown here is derived from an EMBL/GenBank/DDBJ whole genome shotgun (WGS) entry which is preliminary data.</text>
</comment>
<reference evidence="4 5" key="1">
    <citation type="submission" date="2012-06" db="EMBL/GenBank/DDBJ databases">
        <title>Draft Genome Sequence of Lactobacillus hominis Strain CRBIP 24.179T, isolated from human intestine.</title>
        <authorList>
            <person name="Cousin S."/>
            <person name="Ma L."/>
            <person name="Bizet C."/>
            <person name="Loux V."/>
            <person name="Bouchier C."/>
            <person name="Clermont D."/>
            <person name="Creno S."/>
        </authorList>
    </citation>
    <scope>NUCLEOTIDE SEQUENCE [LARGE SCALE GENOMIC DNA]</scope>
    <source>
        <strain evidence="5">CRBIP 24.179T</strain>
    </source>
</reference>
<dbReference type="SMART" id="SM00900">
    <property type="entry name" value="FMN_bind"/>
    <property type="match status" value="2"/>
</dbReference>
<dbReference type="EMBL" id="CAKE01000002">
    <property type="protein sequence ID" value="CCI81176.1"/>
    <property type="molecule type" value="Genomic_DNA"/>
</dbReference>